<feature type="binding site" evidence="13 15">
    <location>
        <position position="429"/>
    </location>
    <ligand>
        <name>IMP</name>
        <dbReference type="ChEBI" id="CHEBI:58053"/>
    </ligand>
</feature>
<dbReference type="EC" id="1.1.1.205" evidence="13 20"/>
<dbReference type="UniPathway" id="UPA00601">
    <property type="reaction ID" value="UER00295"/>
</dbReference>
<proteinExistence type="inferred from homology"/>
<evidence type="ECO:0000256" key="5">
    <source>
        <dbReference type="ARBA" id="ARBA00022737"/>
    </source>
</evidence>
<dbReference type="InterPro" id="IPR000644">
    <property type="entry name" value="CBS_dom"/>
</dbReference>
<sequence>MTDYAGEVPEKFAALGLTFDDVLLLPGAADMEPSDIDTSSRVSRNVRVRVPLLSAAMDRVTEARMAIAMARQGGVGVLHRNLSVEEQAAQVDRVKRSEAGMVTDPITIRPDATLREADELCGRFRISGVPVTDAGGRLLGIVTNRDMAFEPDRGRQVREVMTPMPLVTGKVGISGPDAMELLRRHKIEKLPLVDGEGLLKGLITVKDFVKAEQYPNAAKDAEGRLIVGAAVGVAGDAYDRAQALIEAGVDFIVVDTAHGHSRLVPEMAAKIKSNHGDVDVVAGNVATRDGAQALVDAGVDGIKVGVGPGSICTTRVVAGIGVPQVTAIYEASLAAREAGIPVIGDGGLQYSGDIAKALVAGADTVMLGSLLAGCEESPGELLFINGKQFKSYRGMGSLGAMQSRGERRSYSKDRYFQNEVSDDDKLIPEGVEGQVPYRGPLASVVHQLVGGLHQSMYYLGGRTVPEIKEHGRFVRITSAGLKESHPHDIQMTTEAPNYSRR</sequence>
<dbReference type="SMART" id="SM00116">
    <property type="entry name" value="CBS"/>
    <property type="match status" value="2"/>
</dbReference>
<evidence type="ECO:0000256" key="10">
    <source>
        <dbReference type="ARBA" id="ARBA00023027"/>
    </source>
</evidence>
<dbReference type="InterPro" id="IPR005990">
    <property type="entry name" value="IMP_DH"/>
</dbReference>
<comment type="activity regulation">
    <text evidence="13">Mycophenolic acid (MPA) is a non-competitive inhibitor that prevents formation of the closed enzyme conformation by binding to the same site as the amobile flap. In contrast, mizoribine monophosphate (MZP) is a competitive inhibitor that induces the closed conformation. MPA is a potent inhibitor of mammalian IMPDHs but a poor inhibitor of the bacterial enzymes. MZP is a more potent inhibitor of bacterial IMPDH.</text>
</comment>
<dbReference type="FunFam" id="3.20.20.70:FF:000003">
    <property type="entry name" value="GMP reductase"/>
    <property type="match status" value="1"/>
</dbReference>
<evidence type="ECO:0000256" key="4">
    <source>
        <dbReference type="ARBA" id="ARBA00022723"/>
    </source>
</evidence>
<reference evidence="22 23" key="1">
    <citation type="submission" date="2017-05" db="EMBL/GenBank/DDBJ databases">
        <title>Complete genome sequence of Streptomyces sp. SCSIO 03032 revealed the diverse biosynthetic pathways for its bioactive secondary metabolites.</title>
        <authorList>
            <person name="Ma L."/>
            <person name="Zhu Y."/>
            <person name="Zhang W."/>
            <person name="Zhang G."/>
            <person name="Tian X."/>
            <person name="Zhang S."/>
            <person name="Zhang C."/>
        </authorList>
    </citation>
    <scope>NUCLEOTIDE SEQUENCE [LARGE SCALE GENOMIC DNA]</scope>
    <source>
        <strain evidence="22 23">SCSIO 03032</strain>
    </source>
</reference>
<evidence type="ECO:0000256" key="18">
    <source>
        <dbReference type="PROSITE-ProRule" id="PRU00703"/>
    </source>
</evidence>
<evidence type="ECO:0000256" key="17">
    <source>
        <dbReference type="PIRSR" id="PIRSR000130-4"/>
    </source>
</evidence>
<comment type="catalytic activity">
    <reaction evidence="12 13 20">
        <text>IMP + NAD(+) + H2O = XMP + NADH + H(+)</text>
        <dbReference type="Rhea" id="RHEA:11708"/>
        <dbReference type="ChEBI" id="CHEBI:15377"/>
        <dbReference type="ChEBI" id="CHEBI:15378"/>
        <dbReference type="ChEBI" id="CHEBI:57464"/>
        <dbReference type="ChEBI" id="CHEBI:57540"/>
        <dbReference type="ChEBI" id="CHEBI:57945"/>
        <dbReference type="ChEBI" id="CHEBI:58053"/>
        <dbReference type="EC" id="1.1.1.205"/>
    </reaction>
</comment>
<feature type="binding site" description="in other chain" evidence="13 17">
    <location>
        <position position="309"/>
    </location>
    <ligand>
        <name>K(+)</name>
        <dbReference type="ChEBI" id="CHEBI:29103"/>
        <note>ligand shared between two tetrameric partners</note>
    </ligand>
</feature>
<dbReference type="Proteomes" id="UP000194218">
    <property type="component" value="Chromosome"/>
</dbReference>
<evidence type="ECO:0000256" key="6">
    <source>
        <dbReference type="ARBA" id="ARBA00022749"/>
    </source>
</evidence>
<dbReference type="AlphaFoldDB" id="A0A1W7CXE2"/>
<feature type="binding site" evidence="13 15">
    <location>
        <begin position="392"/>
        <end position="396"/>
    </location>
    <ligand>
        <name>IMP</name>
        <dbReference type="ChEBI" id="CHEBI:58053"/>
    </ligand>
</feature>
<evidence type="ECO:0000259" key="21">
    <source>
        <dbReference type="PROSITE" id="PS51371"/>
    </source>
</evidence>
<name>A0A1W7CXE2_9ACTN</name>
<dbReference type="SUPFAM" id="SSF54631">
    <property type="entry name" value="CBS-domain pair"/>
    <property type="match status" value="1"/>
</dbReference>
<comment type="caution">
    <text evidence="13">Lacks conserved residue(s) required for the propagation of feature annotation.</text>
</comment>
<evidence type="ECO:0000256" key="3">
    <source>
        <dbReference type="ARBA" id="ARBA00011881"/>
    </source>
</evidence>
<comment type="similarity">
    <text evidence="2 13 19">Belongs to the IMPDH/GMPR family.</text>
</comment>
<evidence type="ECO:0000256" key="19">
    <source>
        <dbReference type="RuleBase" id="RU003927"/>
    </source>
</evidence>
<keyword evidence="10 13" id="KW-0520">NAD</keyword>
<feature type="domain" description="CBS" evidence="21">
    <location>
        <begin position="161"/>
        <end position="218"/>
    </location>
</feature>
<dbReference type="EMBL" id="CP021121">
    <property type="protein sequence ID" value="ARQ69000.1"/>
    <property type="molecule type" value="Genomic_DNA"/>
</dbReference>
<feature type="binding site" evidence="13 15">
    <location>
        <begin position="345"/>
        <end position="347"/>
    </location>
    <ligand>
        <name>IMP</name>
        <dbReference type="ChEBI" id="CHEBI:58053"/>
    </ligand>
</feature>
<keyword evidence="7 13" id="KW-0658">Purine biosynthesis</keyword>
<feature type="binding site" evidence="13 15">
    <location>
        <begin position="368"/>
        <end position="369"/>
    </location>
    <ligand>
        <name>IMP</name>
        <dbReference type="ChEBI" id="CHEBI:58053"/>
    </ligand>
</feature>
<comment type="cofactor">
    <cofactor evidence="1 13">
        <name>K(+)</name>
        <dbReference type="ChEBI" id="CHEBI:29103"/>
    </cofactor>
</comment>
<keyword evidence="6 13" id="KW-0332">GMP biosynthesis</keyword>
<dbReference type="SUPFAM" id="SSF51412">
    <property type="entry name" value="Inosine monophosphate dehydrogenase (IMPDH)"/>
    <property type="match status" value="1"/>
</dbReference>
<feature type="binding site" description="in other chain" evidence="13 17">
    <location>
        <position position="312"/>
    </location>
    <ligand>
        <name>K(+)</name>
        <dbReference type="ChEBI" id="CHEBI:29103"/>
        <note>ligand shared between two tetrameric partners</note>
    </ligand>
</feature>
<gene>
    <name evidence="13" type="primary">guaB</name>
    <name evidence="22" type="ORF">CAG99_09110</name>
</gene>
<feature type="binding site" evidence="13 16">
    <location>
        <begin position="305"/>
        <end position="307"/>
    </location>
    <ligand>
        <name>NAD(+)</name>
        <dbReference type="ChEBI" id="CHEBI:57540"/>
    </ligand>
</feature>
<dbReference type="HAMAP" id="MF_01964">
    <property type="entry name" value="IMPDH"/>
    <property type="match status" value="1"/>
</dbReference>
<dbReference type="RefSeq" id="WP_086158524.1">
    <property type="nucleotide sequence ID" value="NZ_CP021121.1"/>
</dbReference>
<dbReference type="PROSITE" id="PS00487">
    <property type="entry name" value="IMP_DH_GMP_RED"/>
    <property type="match status" value="1"/>
</dbReference>
<dbReference type="InterPro" id="IPR046342">
    <property type="entry name" value="CBS_dom_sf"/>
</dbReference>
<keyword evidence="8 13" id="KW-0630">Potassium</keyword>
<feature type="binding site" description="in other chain" evidence="13 17">
    <location>
        <position position="307"/>
    </location>
    <ligand>
        <name>K(+)</name>
        <dbReference type="ChEBI" id="CHEBI:29103"/>
        <note>ligand shared between two tetrameric partners</note>
    </ligand>
</feature>
<evidence type="ECO:0000256" key="7">
    <source>
        <dbReference type="ARBA" id="ARBA00022755"/>
    </source>
</evidence>
<evidence type="ECO:0000256" key="14">
    <source>
        <dbReference type="PIRSR" id="PIRSR000130-1"/>
    </source>
</evidence>
<comment type="function">
    <text evidence="13">Catalyzes the conversion of inosine 5'-phosphate (IMP) to xanthosine 5'-phosphate (XMP), the first committed and rate-limiting step in the de novo synthesis of guanine nucleotides, and therefore plays an important role in the regulation of cell growth.</text>
</comment>
<evidence type="ECO:0000256" key="9">
    <source>
        <dbReference type="ARBA" id="ARBA00023002"/>
    </source>
</evidence>
<keyword evidence="9 13" id="KW-0560">Oxidoreductase</keyword>
<dbReference type="GO" id="GO:0006183">
    <property type="term" value="P:GTP biosynthetic process"/>
    <property type="evidence" value="ECO:0007669"/>
    <property type="project" value="TreeGrafter"/>
</dbReference>
<dbReference type="CDD" id="cd00381">
    <property type="entry name" value="IMPDH"/>
    <property type="match status" value="1"/>
</dbReference>
<dbReference type="KEGG" id="smao:CAG99_09110"/>
<feature type="binding site" evidence="13">
    <location>
        <position position="483"/>
    </location>
    <ligand>
        <name>K(+)</name>
        <dbReference type="ChEBI" id="CHEBI:29103"/>
        <note>ligand shared between two tetrameric partners</note>
    </ligand>
</feature>
<dbReference type="PROSITE" id="PS51371">
    <property type="entry name" value="CBS"/>
    <property type="match status" value="2"/>
</dbReference>
<protein>
    <recommendedName>
        <fullName evidence="13 20">Inosine-5'-monophosphate dehydrogenase</fullName>
        <shortName evidence="13">IMP dehydrogenase</shortName>
        <shortName evidence="13">IMPD</shortName>
        <shortName evidence="13">IMPDH</shortName>
        <ecNumber evidence="13 20">1.1.1.205</ecNumber>
    </recommendedName>
</protein>
<dbReference type="Pfam" id="PF00571">
    <property type="entry name" value="CBS"/>
    <property type="match status" value="2"/>
</dbReference>
<dbReference type="Gene3D" id="3.20.20.70">
    <property type="entry name" value="Aldolase class I"/>
    <property type="match status" value="1"/>
</dbReference>
<evidence type="ECO:0000256" key="11">
    <source>
        <dbReference type="ARBA" id="ARBA00023122"/>
    </source>
</evidence>
<feature type="active site" description="Thioimidate intermediate" evidence="13 14">
    <location>
        <position position="312"/>
    </location>
</feature>
<feature type="domain" description="CBS" evidence="21">
    <location>
        <begin position="101"/>
        <end position="157"/>
    </location>
</feature>
<evidence type="ECO:0000313" key="22">
    <source>
        <dbReference type="EMBL" id="ARQ69000.1"/>
    </source>
</evidence>
<dbReference type="InterPro" id="IPR015875">
    <property type="entry name" value="IMP_DH/GMP_Rdtase_CS"/>
</dbReference>
<organism evidence="22 23">
    <name type="scientific">Streptomyces marincola</name>
    <dbReference type="NCBI Taxonomy" id="2878388"/>
    <lineage>
        <taxon>Bacteria</taxon>
        <taxon>Bacillati</taxon>
        <taxon>Actinomycetota</taxon>
        <taxon>Actinomycetes</taxon>
        <taxon>Kitasatosporales</taxon>
        <taxon>Streptomycetaceae</taxon>
        <taxon>Streptomyces</taxon>
    </lineage>
</organism>
<evidence type="ECO:0000256" key="8">
    <source>
        <dbReference type="ARBA" id="ARBA00022958"/>
    </source>
</evidence>
<feature type="binding site" evidence="13">
    <location>
        <position position="484"/>
    </location>
    <ligand>
        <name>K(+)</name>
        <dbReference type="ChEBI" id="CHEBI:29103"/>
        <note>ligand shared between two tetrameric partners</note>
    </ligand>
</feature>
<keyword evidence="11 18" id="KW-0129">CBS domain</keyword>
<comment type="pathway">
    <text evidence="13 20">Purine metabolism; XMP biosynthesis via de novo pathway; XMP from IMP: step 1/1.</text>
</comment>
<evidence type="ECO:0000256" key="1">
    <source>
        <dbReference type="ARBA" id="ARBA00001958"/>
    </source>
</evidence>
<dbReference type="OrthoDB" id="9805398at2"/>
<dbReference type="GO" id="GO:0046872">
    <property type="term" value="F:metal ion binding"/>
    <property type="evidence" value="ECO:0007669"/>
    <property type="project" value="UniProtKB-UniRule"/>
</dbReference>
<evidence type="ECO:0000256" key="12">
    <source>
        <dbReference type="ARBA" id="ARBA00048028"/>
    </source>
</evidence>
<keyword evidence="23" id="KW-1185">Reference proteome</keyword>
<dbReference type="InterPro" id="IPR013785">
    <property type="entry name" value="Aldolase_TIM"/>
</dbReference>
<keyword evidence="5" id="KW-0677">Repeat</keyword>
<dbReference type="PIRSF" id="PIRSF000130">
    <property type="entry name" value="IMPDH"/>
    <property type="match status" value="1"/>
</dbReference>
<dbReference type="Pfam" id="PF00478">
    <property type="entry name" value="IMPDH"/>
    <property type="match status" value="1"/>
</dbReference>
<dbReference type="PANTHER" id="PTHR11911:SF111">
    <property type="entry name" value="INOSINE-5'-MONOPHOSPHATE DEHYDROGENASE"/>
    <property type="match status" value="1"/>
</dbReference>
<evidence type="ECO:0000256" key="20">
    <source>
        <dbReference type="RuleBase" id="RU003928"/>
    </source>
</evidence>
<keyword evidence="4 13" id="KW-0479">Metal-binding</keyword>
<dbReference type="CDD" id="cd04601">
    <property type="entry name" value="CBS_pair_IMPDH"/>
    <property type="match status" value="1"/>
</dbReference>
<evidence type="ECO:0000256" key="2">
    <source>
        <dbReference type="ARBA" id="ARBA00005502"/>
    </source>
</evidence>
<feature type="binding site" evidence="13 15">
    <location>
        <position position="310"/>
    </location>
    <ligand>
        <name>IMP</name>
        <dbReference type="ChEBI" id="CHEBI:58053"/>
    </ligand>
</feature>
<accession>A0A1W7CXE2</accession>
<dbReference type="GO" id="GO:0000166">
    <property type="term" value="F:nucleotide binding"/>
    <property type="evidence" value="ECO:0007669"/>
    <property type="project" value="UniProtKB-UniRule"/>
</dbReference>
<evidence type="ECO:0000313" key="23">
    <source>
        <dbReference type="Proteomes" id="UP000194218"/>
    </source>
</evidence>
<feature type="active site" description="Proton acceptor" evidence="13 14">
    <location>
        <position position="414"/>
    </location>
</feature>
<dbReference type="PANTHER" id="PTHR11911">
    <property type="entry name" value="INOSINE-5-MONOPHOSPHATE DEHYDROGENASE RELATED"/>
    <property type="match status" value="1"/>
</dbReference>
<dbReference type="GO" id="GO:0006177">
    <property type="term" value="P:GMP biosynthetic process"/>
    <property type="evidence" value="ECO:0007669"/>
    <property type="project" value="UniProtKB-UniRule"/>
</dbReference>
<dbReference type="GO" id="GO:0003938">
    <property type="term" value="F:IMP dehydrogenase activity"/>
    <property type="evidence" value="ECO:0007669"/>
    <property type="project" value="UniProtKB-UniRule"/>
</dbReference>
<evidence type="ECO:0000256" key="15">
    <source>
        <dbReference type="PIRSR" id="PIRSR000130-2"/>
    </source>
</evidence>
<comment type="subunit">
    <text evidence="3 13">Homotetramer.</text>
</comment>
<evidence type="ECO:0000256" key="16">
    <source>
        <dbReference type="PIRSR" id="PIRSR000130-3"/>
    </source>
</evidence>
<evidence type="ECO:0000256" key="13">
    <source>
        <dbReference type="HAMAP-Rule" id="MF_01964"/>
    </source>
</evidence>
<dbReference type="SMART" id="SM01240">
    <property type="entry name" value="IMPDH"/>
    <property type="match status" value="1"/>
</dbReference>
<feature type="binding site" evidence="13">
    <location>
        <position position="485"/>
    </location>
    <ligand>
        <name>K(+)</name>
        <dbReference type="ChEBI" id="CHEBI:29103"/>
        <note>ligand shared between two tetrameric partners</note>
    </ligand>
</feature>
<dbReference type="NCBIfam" id="TIGR01302">
    <property type="entry name" value="IMP_dehydrog"/>
    <property type="match status" value="1"/>
</dbReference>
<dbReference type="InterPro" id="IPR001093">
    <property type="entry name" value="IMP_DH_GMPRt"/>
</dbReference>
<feature type="binding site" evidence="16">
    <location>
        <begin position="255"/>
        <end position="257"/>
    </location>
    <ligand>
        <name>NAD(+)</name>
        <dbReference type="ChEBI" id="CHEBI:57540"/>
    </ligand>
</feature>
<feature type="binding site" evidence="13">
    <location>
        <position position="255"/>
    </location>
    <ligand>
        <name>NAD(+)</name>
        <dbReference type="ChEBI" id="CHEBI:57540"/>
    </ligand>
</feature>